<feature type="compositionally biased region" description="Basic and acidic residues" evidence="1">
    <location>
        <begin position="444"/>
        <end position="453"/>
    </location>
</feature>
<evidence type="ECO:0000256" key="2">
    <source>
        <dbReference type="SAM" id="SignalP"/>
    </source>
</evidence>
<feature type="compositionally biased region" description="Pro residues" evidence="1">
    <location>
        <begin position="412"/>
        <end position="421"/>
    </location>
</feature>
<keyword evidence="4" id="KW-1185">Reference proteome</keyword>
<feature type="compositionally biased region" description="Pro residues" evidence="1">
    <location>
        <begin position="360"/>
        <end position="373"/>
    </location>
</feature>
<feature type="compositionally biased region" description="Basic residues" evidence="1">
    <location>
        <begin position="387"/>
        <end position="404"/>
    </location>
</feature>
<feature type="region of interest" description="Disordered" evidence="1">
    <location>
        <begin position="60"/>
        <end position="143"/>
    </location>
</feature>
<dbReference type="Proteomes" id="UP001335648">
    <property type="component" value="Unassembled WGS sequence"/>
</dbReference>
<feature type="compositionally biased region" description="Pro residues" evidence="1">
    <location>
        <begin position="248"/>
        <end position="263"/>
    </location>
</feature>
<feature type="compositionally biased region" description="Low complexity" evidence="1">
    <location>
        <begin position="333"/>
        <end position="346"/>
    </location>
</feature>
<gene>
    <name evidence="3" type="ORF">CesoFtcFv8_004400</name>
</gene>
<accession>A0AAN8CV32</accession>
<feature type="signal peptide" evidence="2">
    <location>
        <begin position="1"/>
        <end position="22"/>
    </location>
</feature>
<feature type="region of interest" description="Disordered" evidence="1">
    <location>
        <begin position="182"/>
        <end position="453"/>
    </location>
</feature>
<feature type="compositionally biased region" description="Basic residues" evidence="1">
    <location>
        <begin position="428"/>
        <end position="437"/>
    </location>
</feature>
<evidence type="ECO:0000313" key="3">
    <source>
        <dbReference type="EMBL" id="KAK5910577.1"/>
    </source>
</evidence>
<organism evidence="3 4">
    <name type="scientific">Champsocephalus esox</name>
    <name type="common">pike icefish</name>
    <dbReference type="NCBI Taxonomy" id="159716"/>
    <lineage>
        <taxon>Eukaryota</taxon>
        <taxon>Metazoa</taxon>
        <taxon>Chordata</taxon>
        <taxon>Craniata</taxon>
        <taxon>Vertebrata</taxon>
        <taxon>Euteleostomi</taxon>
        <taxon>Actinopterygii</taxon>
        <taxon>Neopterygii</taxon>
        <taxon>Teleostei</taxon>
        <taxon>Neoteleostei</taxon>
        <taxon>Acanthomorphata</taxon>
        <taxon>Eupercaria</taxon>
        <taxon>Perciformes</taxon>
        <taxon>Notothenioidei</taxon>
        <taxon>Channichthyidae</taxon>
        <taxon>Champsocephalus</taxon>
    </lineage>
</organism>
<proteinExistence type="predicted"/>
<feature type="compositionally biased region" description="Polar residues" evidence="1">
    <location>
        <begin position="82"/>
        <end position="93"/>
    </location>
</feature>
<comment type="caution">
    <text evidence="3">The sequence shown here is derived from an EMBL/GenBank/DDBJ whole genome shotgun (WGS) entry which is preliminary data.</text>
</comment>
<feature type="chain" id="PRO_5042945118" evidence="2">
    <location>
        <begin position="23"/>
        <end position="453"/>
    </location>
</feature>
<dbReference type="EMBL" id="JAULUE010002048">
    <property type="protein sequence ID" value="KAK5910577.1"/>
    <property type="molecule type" value="Genomic_DNA"/>
</dbReference>
<sequence length="453" mass="49190">MGRALSAGAILHSLLPLSPVLTTQHTGRLQPDVSSLHGPNCLTTRPYKTHTRGAHHTLHTTAHTHDHLQHTSHRAGRGRSRGPTQQLGSTLHTSHIGGGTHQLNNYSVQPTPEHHHTRHRTLPLTTATGAAHNSTRGATHRRCANSPLTTLALISTPRATPIPDRGEGASRCLPNLVRCHRTPTPSTYRPLQRHHTPLPAGALTNHSNRGSHPAGGQPLRAPQAPSDGTLPPSHLLRPHRSPLVANPNGPPPVFHPTPLPPFTQVPARGGHHNTRTRRTRHSRAPPDCSAPRPLTRGQHAPSPLTAQGPGCTHSRLGISRQHPRPHYHDAHPHAAPTHTSAPADTSLALAEPGGTRGRPPTLPTPHPDTPPPAQTWHLERATPTRCASHRRRVTYTHPPYHNHKGQTSPKTSPRPPQPPRRWLPVHTHLGRPTHRPHTLAPTPPDHRSHPAHA</sequence>
<name>A0AAN8CV32_9TELE</name>
<evidence type="ECO:0000313" key="4">
    <source>
        <dbReference type="Proteomes" id="UP001335648"/>
    </source>
</evidence>
<dbReference type="AlphaFoldDB" id="A0AAN8CV32"/>
<protein>
    <submittedName>
        <fullName evidence="3">Uncharacterized protein</fullName>
    </submittedName>
</protein>
<feature type="compositionally biased region" description="Basic residues" evidence="1">
    <location>
        <begin position="70"/>
        <end position="80"/>
    </location>
</feature>
<feature type="compositionally biased region" description="Basic residues" evidence="1">
    <location>
        <begin position="269"/>
        <end position="283"/>
    </location>
</feature>
<keyword evidence="2" id="KW-0732">Signal</keyword>
<evidence type="ECO:0000256" key="1">
    <source>
        <dbReference type="SAM" id="MobiDB-lite"/>
    </source>
</evidence>
<reference evidence="3 4" key="1">
    <citation type="journal article" date="2023" name="Mol. Biol. Evol.">
        <title>Genomics of Secondarily Temperate Adaptation in the Only Non-Antarctic Icefish.</title>
        <authorList>
            <person name="Rivera-Colon A.G."/>
            <person name="Rayamajhi N."/>
            <person name="Minhas B.F."/>
            <person name="Madrigal G."/>
            <person name="Bilyk K.T."/>
            <person name="Yoon V."/>
            <person name="Hune M."/>
            <person name="Gregory S."/>
            <person name="Cheng C.H.C."/>
            <person name="Catchen J.M."/>
        </authorList>
    </citation>
    <scope>NUCLEOTIDE SEQUENCE [LARGE SCALE GENOMIC DNA]</scope>
    <source>
        <strain evidence="3">JC2023a</strain>
    </source>
</reference>